<dbReference type="Proteomes" id="UP000002051">
    <property type="component" value="Chromosome 4"/>
</dbReference>
<name>G7JJP0_MEDTR</name>
<organism evidence="2 4">
    <name type="scientific">Medicago truncatula</name>
    <name type="common">Barrel medic</name>
    <name type="synonym">Medicago tribuloides</name>
    <dbReference type="NCBI Taxonomy" id="3880"/>
    <lineage>
        <taxon>Eukaryota</taxon>
        <taxon>Viridiplantae</taxon>
        <taxon>Streptophyta</taxon>
        <taxon>Embryophyta</taxon>
        <taxon>Tracheophyta</taxon>
        <taxon>Spermatophyta</taxon>
        <taxon>Magnoliopsida</taxon>
        <taxon>eudicotyledons</taxon>
        <taxon>Gunneridae</taxon>
        <taxon>Pentapetalae</taxon>
        <taxon>rosids</taxon>
        <taxon>fabids</taxon>
        <taxon>Fabales</taxon>
        <taxon>Fabaceae</taxon>
        <taxon>Papilionoideae</taxon>
        <taxon>50 kb inversion clade</taxon>
        <taxon>NPAAA clade</taxon>
        <taxon>Hologalegina</taxon>
        <taxon>IRL clade</taxon>
        <taxon>Trifolieae</taxon>
        <taxon>Medicago</taxon>
    </lineage>
</organism>
<feature type="region of interest" description="Disordered" evidence="1">
    <location>
        <begin position="1"/>
        <end position="64"/>
    </location>
</feature>
<dbReference type="EMBL" id="CM001220">
    <property type="protein sequence ID" value="AES88380.2"/>
    <property type="molecule type" value="Genomic_DNA"/>
</dbReference>
<evidence type="ECO:0008006" key="5">
    <source>
        <dbReference type="Google" id="ProtNLM"/>
    </source>
</evidence>
<reference evidence="3" key="3">
    <citation type="submission" date="2015-04" db="UniProtKB">
        <authorList>
            <consortium name="EnsemblPlants"/>
        </authorList>
    </citation>
    <scope>IDENTIFICATION</scope>
    <source>
        <strain evidence="3">cv. Jemalong A17</strain>
    </source>
</reference>
<evidence type="ECO:0000313" key="3">
    <source>
        <dbReference type="EnsemblPlants" id="AES88380"/>
    </source>
</evidence>
<protein>
    <recommendedName>
        <fullName evidence="5">OTU domain-containing protein</fullName>
    </recommendedName>
</protein>
<feature type="compositionally biased region" description="Polar residues" evidence="1">
    <location>
        <begin position="22"/>
        <end position="36"/>
    </location>
</feature>
<evidence type="ECO:0000313" key="2">
    <source>
        <dbReference type="EMBL" id="AES88380.2"/>
    </source>
</evidence>
<proteinExistence type="predicted"/>
<feature type="compositionally biased region" description="Basic residues" evidence="1">
    <location>
        <begin position="1"/>
        <end position="20"/>
    </location>
</feature>
<dbReference type="EnsemblPlants" id="AES88380">
    <property type="protein sequence ID" value="AES88380"/>
    <property type="gene ID" value="MTR_4g054170"/>
</dbReference>
<reference evidence="2 4" key="2">
    <citation type="journal article" date="2014" name="BMC Genomics">
        <title>An improved genome release (version Mt4.0) for the model legume Medicago truncatula.</title>
        <authorList>
            <person name="Tang H."/>
            <person name="Krishnakumar V."/>
            <person name="Bidwell S."/>
            <person name="Rosen B."/>
            <person name="Chan A."/>
            <person name="Zhou S."/>
            <person name="Gentzbittel L."/>
            <person name="Childs K.L."/>
            <person name="Yandell M."/>
            <person name="Gundlach H."/>
            <person name="Mayer K.F."/>
            <person name="Schwartz D.C."/>
            <person name="Town C.D."/>
        </authorList>
    </citation>
    <scope>GENOME REANNOTATION</scope>
    <source>
        <strain evidence="3 4">cv. Jemalong A17</strain>
    </source>
</reference>
<sequence>MMSPHPRKIPTKGAKKKLKSIQKITSTSHNRSSWETIDSKFRDSQSSPKKSSQPKRKGARLVISPRSSIPMPTLKIVDVRGDVNCGFKAIVESIGLTEESHVIVQIALIREVKEHMNHYMPIYGGEDRYNYILNGLHLPKNGSGFELPDN</sequence>
<reference evidence="2 4" key="1">
    <citation type="journal article" date="2011" name="Nature">
        <title>The Medicago genome provides insight into the evolution of rhizobial symbioses.</title>
        <authorList>
            <person name="Young N.D."/>
            <person name="Debelle F."/>
            <person name="Oldroyd G.E."/>
            <person name="Geurts R."/>
            <person name="Cannon S.B."/>
            <person name="Udvardi M.K."/>
            <person name="Benedito V.A."/>
            <person name="Mayer K.F."/>
            <person name="Gouzy J."/>
            <person name="Schoof H."/>
            <person name="Van de Peer Y."/>
            <person name="Proost S."/>
            <person name="Cook D.R."/>
            <person name="Meyers B.C."/>
            <person name="Spannagl M."/>
            <person name="Cheung F."/>
            <person name="De Mita S."/>
            <person name="Krishnakumar V."/>
            <person name="Gundlach H."/>
            <person name="Zhou S."/>
            <person name="Mudge J."/>
            <person name="Bharti A.K."/>
            <person name="Murray J.D."/>
            <person name="Naoumkina M.A."/>
            <person name="Rosen B."/>
            <person name="Silverstein K.A."/>
            <person name="Tang H."/>
            <person name="Rombauts S."/>
            <person name="Zhao P.X."/>
            <person name="Zhou P."/>
            <person name="Barbe V."/>
            <person name="Bardou P."/>
            <person name="Bechner M."/>
            <person name="Bellec A."/>
            <person name="Berger A."/>
            <person name="Berges H."/>
            <person name="Bidwell S."/>
            <person name="Bisseling T."/>
            <person name="Choisne N."/>
            <person name="Couloux A."/>
            <person name="Denny R."/>
            <person name="Deshpande S."/>
            <person name="Dai X."/>
            <person name="Doyle J.J."/>
            <person name="Dudez A.M."/>
            <person name="Farmer A.D."/>
            <person name="Fouteau S."/>
            <person name="Franken C."/>
            <person name="Gibelin C."/>
            <person name="Gish J."/>
            <person name="Goldstein S."/>
            <person name="Gonzalez A.J."/>
            <person name="Green P.J."/>
            <person name="Hallab A."/>
            <person name="Hartog M."/>
            <person name="Hua A."/>
            <person name="Humphray S.J."/>
            <person name="Jeong D.H."/>
            <person name="Jing Y."/>
            <person name="Jocker A."/>
            <person name="Kenton S.M."/>
            <person name="Kim D.J."/>
            <person name="Klee K."/>
            <person name="Lai H."/>
            <person name="Lang C."/>
            <person name="Lin S."/>
            <person name="Macmil S.L."/>
            <person name="Magdelenat G."/>
            <person name="Matthews L."/>
            <person name="McCorrison J."/>
            <person name="Monaghan E.L."/>
            <person name="Mun J.H."/>
            <person name="Najar F.Z."/>
            <person name="Nicholson C."/>
            <person name="Noirot C."/>
            <person name="O'Bleness M."/>
            <person name="Paule C.R."/>
            <person name="Poulain J."/>
            <person name="Prion F."/>
            <person name="Qin B."/>
            <person name="Qu C."/>
            <person name="Retzel E.F."/>
            <person name="Riddle C."/>
            <person name="Sallet E."/>
            <person name="Samain S."/>
            <person name="Samson N."/>
            <person name="Sanders I."/>
            <person name="Saurat O."/>
            <person name="Scarpelli C."/>
            <person name="Schiex T."/>
            <person name="Segurens B."/>
            <person name="Severin A.J."/>
            <person name="Sherrier D.J."/>
            <person name="Shi R."/>
            <person name="Sims S."/>
            <person name="Singer S.R."/>
            <person name="Sinharoy S."/>
            <person name="Sterck L."/>
            <person name="Viollet A."/>
            <person name="Wang B.B."/>
            <person name="Wang K."/>
            <person name="Wang M."/>
            <person name="Wang X."/>
            <person name="Warfsmann J."/>
            <person name="Weissenbach J."/>
            <person name="White D.D."/>
            <person name="White J.D."/>
            <person name="Wiley G.B."/>
            <person name="Wincker P."/>
            <person name="Xing Y."/>
            <person name="Yang L."/>
            <person name="Yao Z."/>
            <person name="Ying F."/>
            <person name="Zhai J."/>
            <person name="Zhou L."/>
            <person name="Zuber A."/>
            <person name="Denarie J."/>
            <person name="Dixon R.A."/>
            <person name="May G.D."/>
            <person name="Schwartz D.C."/>
            <person name="Rogers J."/>
            <person name="Quetier F."/>
            <person name="Town C.D."/>
            <person name="Roe B.A."/>
        </authorList>
    </citation>
    <scope>NUCLEOTIDE SEQUENCE [LARGE SCALE GENOMIC DNA]</scope>
    <source>
        <strain evidence="2">A17</strain>
        <strain evidence="3 4">cv. Jemalong A17</strain>
    </source>
</reference>
<dbReference type="HOGENOM" id="CLU_115142_0_0_1"/>
<keyword evidence="4" id="KW-1185">Reference proteome</keyword>
<dbReference type="PaxDb" id="3880-AES88380"/>
<dbReference type="AlphaFoldDB" id="G7JJP0"/>
<gene>
    <name evidence="2" type="ordered locus">MTR_4g054170</name>
</gene>
<evidence type="ECO:0000256" key="1">
    <source>
        <dbReference type="SAM" id="MobiDB-lite"/>
    </source>
</evidence>
<accession>G7JJP0</accession>
<accession>A0A0C3WWL2</accession>
<evidence type="ECO:0000313" key="4">
    <source>
        <dbReference type="Proteomes" id="UP000002051"/>
    </source>
</evidence>